<dbReference type="AlphaFoldDB" id="A0A1V6TG95"/>
<proteinExistence type="predicted"/>
<dbReference type="STRING" id="303698.A0A1V6TG95"/>
<dbReference type="EMBL" id="MLKD01000007">
    <property type="protein sequence ID" value="OQE24603.1"/>
    <property type="molecule type" value="Genomic_DNA"/>
</dbReference>
<accession>A0A1V6TG95</accession>
<dbReference type="OrthoDB" id="4448936at2759"/>
<keyword evidence="4" id="KW-1185">Reference proteome</keyword>
<evidence type="ECO:0000313" key="4">
    <source>
        <dbReference type="Proteomes" id="UP000191285"/>
    </source>
</evidence>
<sequence length="332" mass="38192">MISYSQRAIYRDADRHEMQPAQLDTLDDPDQTGLETAIHDTERTELSATTDTLQTSWSKRLEDLARRRVTSSAFSLDGEAAQSIHHHLDALERIFGEVRTETADDVQEQSRDNSPQSNWAVVYDISVKEVYSSQPVQPTVSSVLSESDDGIDKQEILSQLKSLMSEVITLNKEIEQRRKESSEIRELFEGRCRGLTRTVAELEDEVRELQGDLVEDSIELEGIQGTIRGLEDWIDGLREAQAMSRIARERSRKESRRRWAIRGSKGSTENLLETDGDVVLDGLMAWMRGWRDVEEGFKARSKARQTRREKRQEQLIRPGEKQERMSRRSWAN</sequence>
<feature type="region of interest" description="Disordered" evidence="2">
    <location>
        <begin position="10"/>
        <end position="33"/>
    </location>
</feature>
<name>A0A1V6TG95_9EURO</name>
<feature type="compositionally biased region" description="Basic and acidic residues" evidence="2">
    <location>
        <begin position="310"/>
        <end position="326"/>
    </location>
</feature>
<protein>
    <submittedName>
        <fullName evidence="3">Uncharacterized protein</fullName>
    </submittedName>
</protein>
<comment type="caution">
    <text evidence="3">The sequence shown here is derived from an EMBL/GenBank/DDBJ whole genome shotgun (WGS) entry which is preliminary data.</text>
</comment>
<gene>
    <name evidence="3" type="ORF">PENSTE_c007G00191</name>
</gene>
<evidence type="ECO:0000313" key="3">
    <source>
        <dbReference type="EMBL" id="OQE24603.1"/>
    </source>
</evidence>
<feature type="region of interest" description="Disordered" evidence="2">
    <location>
        <begin position="301"/>
        <end position="332"/>
    </location>
</feature>
<reference evidence="4" key="1">
    <citation type="journal article" date="2017" name="Nat. Microbiol.">
        <title>Global analysis of biosynthetic gene clusters reveals vast potential of secondary metabolite production in Penicillium species.</title>
        <authorList>
            <person name="Nielsen J.C."/>
            <person name="Grijseels S."/>
            <person name="Prigent S."/>
            <person name="Ji B."/>
            <person name="Dainat J."/>
            <person name="Nielsen K.F."/>
            <person name="Frisvad J.C."/>
            <person name="Workman M."/>
            <person name="Nielsen J."/>
        </authorList>
    </citation>
    <scope>NUCLEOTIDE SEQUENCE [LARGE SCALE GENOMIC DNA]</scope>
    <source>
        <strain evidence="4">IBT 24891</strain>
    </source>
</reference>
<evidence type="ECO:0000256" key="1">
    <source>
        <dbReference type="SAM" id="Coils"/>
    </source>
</evidence>
<dbReference type="Proteomes" id="UP000191285">
    <property type="component" value="Unassembled WGS sequence"/>
</dbReference>
<organism evidence="3 4">
    <name type="scientific">Penicillium steckii</name>
    <dbReference type="NCBI Taxonomy" id="303698"/>
    <lineage>
        <taxon>Eukaryota</taxon>
        <taxon>Fungi</taxon>
        <taxon>Dikarya</taxon>
        <taxon>Ascomycota</taxon>
        <taxon>Pezizomycotina</taxon>
        <taxon>Eurotiomycetes</taxon>
        <taxon>Eurotiomycetidae</taxon>
        <taxon>Eurotiales</taxon>
        <taxon>Aspergillaceae</taxon>
        <taxon>Penicillium</taxon>
    </lineage>
</organism>
<keyword evidence="1" id="KW-0175">Coiled coil</keyword>
<feature type="coiled-coil region" evidence="1">
    <location>
        <begin position="153"/>
        <end position="219"/>
    </location>
</feature>
<evidence type="ECO:0000256" key="2">
    <source>
        <dbReference type="SAM" id="MobiDB-lite"/>
    </source>
</evidence>